<organism evidence="10 11">
    <name type="scientific">Lysobacter yangpyeongensis</name>
    <dbReference type="NCBI Taxonomy" id="346182"/>
    <lineage>
        <taxon>Bacteria</taxon>
        <taxon>Pseudomonadati</taxon>
        <taxon>Pseudomonadota</taxon>
        <taxon>Gammaproteobacteria</taxon>
        <taxon>Lysobacterales</taxon>
        <taxon>Lysobacteraceae</taxon>
        <taxon>Lysobacter</taxon>
    </lineage>
</organism>
<comment type="pathway">
    <text evidence="1 9">Glycan biosynthesis; trehalose biosynthesis.</text>
</comment>
<dbReference type="RefSeq" id="WP_386754981.1">
    <property type="nucleotide sequence ID" value="NZ_JBHSNM010000003.1"/>
</dbReference>
<evidence type="ECO:0000256" key="6">
    <source>
        <dbReference type="ARBA" id="ARBA00022676"/>
    </source>
</evidence>
<dbReference type="InterPro" id="IPR012766">
    <property type="entry name" value="Trehalose_OtsA"/>
</dbReference>
<dbReference type="PANTHER" id="PTHR10788">
    <property type="entry name" value="TREHALOSE-6-PHOSPHATE SYNTHASE"/>
    <property type="match status" value="1"/>
</dbReference>
<dbReference type="InterPro" id="IPR001830">
    <property type="entry name" value="Glyco_trans_20"/>
</dbReference>
<dbReference type="PANTHER" id="PTHR10788:SF106">
    <property type="entry name" value="BCDNA.GH08860"/>
    <property type="match status" value="1"/>
</dbReference>
<keyword evidence="11" id="KW-1185">Reference proteome</keyword>
<keyword evidence="6 9" id="KW-0328">Glycosyltransferase</keyword>
<evidence type="ECO:0000313" key="10">
    <source>
        <dbReference type="EMBL" id="MFC5570553.1"/>
    </source>
</evidence>
<accession>A0ABW0SN57</accession>
<evidence type="ECO:0000256" key="7">
    <source>
        <dbReference type="ARBA" id="ARBA00022679"/>
    </source>
</evidence>
<evidence type="ECO:0000256" key="8">
    <source>
        <dbReference type="ARBA" id="ARBA00048039"/>
    </source>
</evidence>
<gene>
    <name evidence="10" type="primary">otsA</name>
    <name evidence="10" type="ORF">ACFPN1_10830</name>
</gene>
<dbReference type="Pfam" id="PF00982">
    <property type="entry name" value="Glyco_transf_20"/>
    <property type="match status" value="1"/>
</dbReference>
<dbReference type="NCBIfam" id="TIGR02400">
    <property type="entry name" value="trehalose_OtsA"/>
    <property type="match status" value="1"/>
</dbReference>
<dbReference type="Gene3D" id="3.40.50.2000">
    <property type="entry name" value="Glycogen Phosphorylase B"/>
    <property type="match status" value="2"/>
</dbReference>
<keyword evidence="7 9" id="KW-0808">Transferase</keyword>
<evidence type="ECO:0000256" key="9">
    <source>
        <dbReference type="RuleBase" id="RU362045"/>
    </source>
</evidence>
<dbReference type="SUPFAM" id="SSF53756">
    <property type="entry name" value="UDP-Glycosyltransferase/glycogen phosphorylase"/>
    <property type="match status" value="1"/>
</dbReference>
<comment type="function">
    <text evidence="9">Probably involved in the osmoprotection via the biosynthesis of trehalose. Catalyzes the transfer of glucose from UDP-alpha-D-glucose (UDP-Glc) to D-glucose 6-phosphate (Glc-6-P) to form trehalose-6-phosphate. Acts with retention of the anomeric configuration of the UDP-sugar donor.</text>
</comment>
<name>A0ABW0SN57_9GAMM</name>
<comment type="subunit">
    <text evidence="3 9">Homotetramer.</text>
</comment>
<dbReference type="EC" id="2.4.1.15" evidence="4 9"/>
<evidence type="ECO:0000256" key="1">
    <source>
        <dbReference type="ARBA" id="ARBA00005199"/>
    </source>
</evidence>
<reference evidence="11" key="1">
    <citation type="journal article" date="2019" name="Int. J. Syst. Evol. Microbiol.">
        <title>The Global Catalogue of Microorganisms (GCM) 10K type strain sequencing project: providing services to taxonomists for standard genome sequencing and annotation.</title>
        <authorList>
            <consortium name="The Broad Institute Genomics Platform"/>
            <consortium name="The Broad Institute Genome Sequencing Center for Infectious Disease"/>
            <person name="Wu L."/>
            <person name="Ma J."/>
        </authorList>
    </citation>
    <scope>NUCLEOTIDE SEQUENCE [LARGE SCALE GENOMIC DNA]</scope>
    <source>
        <strain evidence="11">KACC 11407</strain>
    </source>
</reference>
<dbReference type="Proteomes" id="UP001596036">
    <property type="component" value="Unassembled WGS sequence"/>
</dbReference>
<comment type="catalytic activity">
    <reaction evidence="8 9">
        <text>D-glucose 6-phosphate + UDP-alpha-D-glucose = alpha,alpha-trehalose 6-phosphate + UDP + H(+)</text>
        <dbReference type="Rhea" id="RHEA:18889"/>
        <dbReference type="ChEBI" id="CHEBI:15378"/>
        <dbReference type="ChEBI" id="CHEBI:58223"/>
        <dbReference type="ChEBI" id="CHEBI:58429"/>
        <dbReference type="ChEBI" id="CHEBI:58885"/>
        <dbReference type="ChEBI" id="CHEBI:61548"/>
        <dbReference type="EC" id="2.4.1.15"/>
    </reaction>
</comment>
<dbReference type="EMBL" id="JBHSNM010000003">
    <property type="protein sequence ID" value="MFC5570553.1"/>
    <property type="molecule type" value="Genomic_DNA"/>
</dbReference>
<evidence type="ECO:0000256" key="2">
    <source>
        <dbReference type="ARBA" id="ARBA00008799"/>
    </source>
</evidence>
<sequence>MSRLVIVSNRVALPGEARAGGLAIALKAAVEECGGLWFGWSGRVAEESGRVHETFSGNIRYITVDLSEQDRDDYYHGFANRTLWPLLHFRMDLVDYSREMYAGYLRVNALFADRLAPLLQDDDVVWVHDYHLIPLAQLLRERGVRCRLGFFLHVPMPSSDLLAALPDHRRLFEGLSAYDLVGFQTERDLERFQDYVRLFGRGRVVEHGVLETAEGRRLRAGAFPISIDTAHISDLAARAVGKASVKRLTASLSGRALAIGVDRLDYSKGLPERFRAFERYLQLYPEQRGRMTYLQIAPVSRGEVPEYRTLRQQLEGLAGHINGKHADADWTPVRYVNRNYPHASLTGFFRLARVALVTPLRDGMNLVAKEFVAAQDGEDPGVLVLSSFAGAARELQQALLVNPYDLDGVADAIATAAAMPLEERRERWQAMMQRLRHHDITAWRQHFLATLRAA</sequence>
<dbReference type="GO" id="GO:0003825">
    <property type="term" value="F:alpha,alpha-trehalose-phosphate synthase (UDP-forming) activity"/>
    <property type="evidence" value="ECO:0007669"/>
    <property type="project" value="UniProtKB-EC"/>
</dbReference>
<proteinExistence type="inferred from homology"/>
<comment type="similarity">
    <text evidence="2 9">Belongs to the glycosyltransferase 20 family.</text>
</comment>
<evidence type="ECO:0000256" key="5">
    <source>
        <dbReference type="ARBA" id="ARBA00018539"/>
    </source>
</evidence>
<evidence type="ECO:0000313" key="11">
    <source>
        <dbReference type="Proteomes" id="UP001596036"/>
    </source>
</evidence>
<protein>
    <recommendedName>
        <fullName evidence="5 9">Trehalose-6-phosphate synthase</fullName>
        <ecNumber evidence="4 9">2.4.1.15</ecNumber>
    </recommendedName>
    <alternativeName>
        <fullName evidence="9">Osmoregulatory trehalose synthesis protein A</fullName>
    </alternativeName>
    <alternativeName>
        <fullName evidence="9">UDP-glucose-glucosephosphate glucosyltransferase</fullName>
    </alternativeName>
</protein>
<evidence type="ECO:0000256" key="4">
    <source>
        <dbReference type="ARBA" id="ARBA00012538"/>
    </source>
</evidence>
<evidence type="ECO:0000256" key="3">
    <source>
        <dbReference type="ARBA" id="ARBA00011881"/>
    </source>
</evidence>
<dbReference type="CDD" id="cd03788">
    <property type="entry name" value="GT20_TPS"/>
    <property type="match status" value="1"/>
</dbReference>
<comment type="caution">
    <text evidence="10">The sequence shown here is derived from an EMBL/GenBank/DDBJ whole genome shotgun (WGS) entry which is preliminary data.</text>
</comment>